<dbReference type="Proteomes" id="UP001156389">
    <property type="component" value="Unassembled WGS sequence"/>
</dbReference>
<proteinExistence type="predicted"/>
<organism evidence="1 2">
    <name type="scientific">Streptomyces gossypii</name>
    <dbReference type="NCBI Taxonomy" id="2883101"/>
    <lineage>
        <taxon>Bacteria</taxon>
        <taxon>Bacillati</taxon>
        <taxon>Actinomycetota</taxon>
        <taxon>Actinomycetes</taxon>
        <taxon>Kitasatosporales</taxon>
        <taxon>Streptomycetaceae</taxon>
        <taxon>Streptomyces</taxon>
    </lineage>
</organism>
<comment type="caution">
    <text evidence="1">The sequence shown here is derived from an EMBL/GenBank/DDBJ whole genome shotgun (WGS) entry which is preliminary data.</text>
</comment>
<name>A0ABT2JM09_9ACTN</name>
<gene>
    <name evidence="1" type="ORF">LHJ74_02630</name>
</gene>
<dbReference type="RefSeq" id="WP_260215769.1">
    <property type="nucleotide sequence ID" value="NZ_JAJAGO010000001.1"/>
</dbReference>
<evidence type="ECO:0000313" key="2">
    <source>
        <dbReference type="Proteomes" id="UP001156389"/>
    </source>
</evidence>
<reference evidence="1 2" key="1">
    <citation type="submission" date="2021-10" db="EMBL/GenBank/DDBJ databases">
        <title>Streptomyces gossypii sp. nov., isolated from soil collected from cotton field.</title>
        <authorList>
            <person name="Ge X."/>
            <person name="Chen X."/>
            <person name="Liu W."/>
        </authorList>
    </citation>
    <scope>NUCLEOTIDE SEQUENCE [LARGE SCALE GENOMIC DNA]</scope>
    <source>
        <strain evidence="1 2">N2-109</strain>
    </source>
</reference>
<evidence type="ECO:0000313" key="1">
    <source>
        <dbReference type="EMBL" id="MCT2588841.1"/>
    </source>
</evidence>
<accession>A0ABT2JM09</accession>
<dbReference type="EMBL" id="JAJAGO010000001">
    <property type="protein sequence ID" value="MCT2588841.1"/>
    <property type="molecule type" value="Genomic_DNA"/>
</dbReference>
<sequence length="53" mass="5869">MRAWAAEPQLGSRFDGIALDHTTVISPHYRFHHAENYLKSATTAATLAPYLGL</sequence>
<protein>
    <submittedName>
        <fullName evidence="1">Uncharacterized protein</fullName>
    </submittedName>
</protein>
<keyword evidence="2" id="KW-1185">Reference proteome</keyword>